<feature type="domain" description="Tyr recombinase" evidence="3">
    <location>
        <begin position="135"/>
        <end position="270"/>
    </location>
</feature>
<dbReference type="RefSeq" id="WP_382208897.1">
    <property type="nucleotide sequence ID" value="NZ_JBHSZH010000004.1"/>
</dbReference>
<dbReference type="Pfam" id="PF00589">
    <property type="entry name" value="Phage_integrase"/>
    <property type="match status" value="1"/>
</dbReference>
<keyword evidence="5" id="KW-1185">Reference proteome</keyword>
<dbReference type="InterPro" id="IPR002104">
    <property type="entry name" value="Integrase_catalytic"/>
</dbReference>
<evidence type="ECO:0000313" key="5">
    <source>
        <dbReference type="Proteomes" id="UP001596407"/>
    </source>
</evidence>
<evidence type="ECO:0000256" key="1">
    <source>
        <dbReference type="ARBA" id="ARBA00023172"/>
    </source>
</evidence>
<proteinExistence type="predicted"/>
<name>A0ABD5WJQ9_9EURY</name>
<evidence type="ECO:0000256" key="2">
    <source>
        <dbReference type="SAM" id="MobiDB-lite"/>
    </source>
</evidence>
<sequence length="341" mass="38426">MADIVHRDHRRVQAYLRALDRRRKLADSTLASKRTHLATYAQIYEDLHETSDLLAPLSEPSEQAAETERAYQVVEVLDDELATDGTKFTYVGTVQGWYDRLDRHGAAAYNPLDGVTTDFGRERTEPDNKAPAPSDVRALNNEANTPADRLLLVALAAWGLRSGEVARLHVNQFVGVDSDDPHLEFKERKNGPSTVSLLYGLDAYRERQRELDDYDEWNGYLFPSTQAEAGHIDSDTVRNRFHRLAEQADVRVDGGLPKPHMARRFWYSQYQDALADVLDRLDIIADEQGVHPQTWCIRTISPRRNVERLGGLQCGSYLRTRSASSHRGLGRSFGPSLAPSG</sequence>
<dbReference type="EMBL" id="JBHSZH010000004">
    <property type="protein sequence ID" value="MFC7079419.1"/>
    <property type="molecule type" value="Genomic_DNA"/>
</dbReference>
<feature type="compositionally biased region" description="Basic and acidic residues" evidence="2">
    <location>
        <begin position="119"/>
        <end position="128"/>
    </location>
</feature>
<keyword evidence="1" id="KW-0233">DNA recombination</keyword>
<dbReference type="Gene3D" id="1.10.443.10">
    <property type="entry name" value="Intergrase catalytic core"/>
    <property type="match status" value="1"/>
</dbReference>
<dbReference type="Proteomes" id="UP001596407">
    <property type="component" value="Unassembled WGS sequence"/>
</dbReference>
<evidence type="ECO:0000313" key="4">
    <source>
        <dbReference type="EMBL" id="MFC7079419.1"/>
    </source>
</evidence>
<protein>
    <submittedName>
        <fullName evidence="4">Tyrosine-type recombinase/integrase</fullName>
    </submittedName>
</protein>
<dbReference type="InterPro" id="IPR013762">
    <property type="entry name" value="Integrase-like_cat_sf"/>
</dbReference>
<feature type="region of interest" description="Disordered" evidence="2">
    <location>
        <begin position="116"/>
        <end position="135"/>
    </location>
</feature>
<dbReference type="InterPro" id="IPR011010">
    <property type="entry name" value="DNA_brk_join_enz"/>
</dbReference>
<dbReference type="SUPFAM" id="SSF56349">
    <property type="entry name" value="DNA breaking-rejoining enzymes"/>
    <property type="match status" value="1"/>
</dbReference>
<evidence type="ECO:0000259" key="3">
    <source>
        <dbReference type="Pfam" id="PF00589"/>
    </source>
</evidence>
<reference evidence="4 5" key="1">
    <citation type="journal article" date="2019" name="Int. J. Syst. Evol. Microbiol.">
        <title>The Global Catalogue of Microorganisms (GCM) 10K type strain sequencing project: providing services to taxonomists for standard genome sequencing and annotation.</title>
        <authorList>
            <consortium name="The Broad Institute Genomics Platform"/>
            <consortium name="The Broad Institute Genome Sequencing Center for Infectious Disease"/>
            <person name="Wu L."/>
            <person name="Ma J."/>
        </authorList>
    </citation>
    <scope>NUCLEOTIDE SEQUENCE [LARGE SCALE GENOMIC DNA]</scope>
    <source>
        <strain evidence="4 5">DT72</strain>
    </source>
</reference>
<dbReference type="GO" id="GO:0006310">
    <property type="term" value="P:DNA recombination"/>
    <property type="evidence" value="ECO:0007669"/>
    <property type="project" value="UniProtKB-KW"/>
</dbReference>
<organism evidence="4 5">
    <name type="scientific">Halorussus caseinilyticus</name>
    <dbReference type="NCBI Taxonomy" id="3034025"/>
    <lineage>
        <taxon>Archaea</taxon>
        <taxon>Methanobacteriati</taxon>
        <taxon>Methanobacteriota</taxon>
        <taxon>Stenosarchaea group</taxon>
        <taxon>Halobacteria</taxon>
        <taxon>Halobacteriales</taxon>
        <taxon>Haladaptataceae</taxon>
        <taxon>Halorussus</taxon>
    </lineage>
</organism>
<accession>A0ABD5WJQ9</accession>
<gene>
    <name evidence="4" type="ORF">ACFQJ6_03875</name>
</gene>
<dbReference type="AlphaFoldDB" id="A0ABD5WJQ9"/>
<comment type="caution">
    <text evidence="4">The sequence shown here is derived from an EMBL/GenBank/DDBJ whole genome shotgun (WGS) entry which is preliminary data.</text>
</comment>